<dbReference type="InterPro" id="IPR032675">
    <property type="entry name" value="LRR_dom_sf"/>
</dbReference>
<evidence type="ECO:0000256" key="3">
    <source>
        <dbReference type="ARBA" id="ARBA00022821"/>
    </source>
</evidence>
<dbReference type="Proteomes" id="UP001386955">
    <property type="component" value="Unassembled WGS sequence"/>
</dbReference>
<dbReference type="SUPFAM" id="SSF52058">
    <property type="entry name" value="L domain-like"/>
    <property type="match status" value="1"/>
</dbReference>
<keyword evidence="4" id="KW-0067">ATP-binding</keyword>
<dbReference type="Gene3D" id="1.20.5.4130">
    <property type="match status" value="1"/>
</dbReference>
<dbReference type="GO" id="GO:0005524">
    <property type="term" value="F:ATP binding"/>
    <property type="evidence" value="ECO:0007669"/>
    <property type="project" value="UniProtKB-KW"/>
</dbReference>
<dbReference type="GO" id="GO:0006952">
    <property type="term" value="P:defense response"/>
    <property type="evidence" value="ECO:0007669"/>
    <property type="project" value="UniProtKB-KW"/>
</dbReference>
<comment type="caution">
    <text evidence="6">The sequence shown here is derived from an EMBL/GenBank/DDBJ whole genome shotgun (WGS) entry which is preliminary data.</text>
</comment>
<sequence>MALAMKGKLMALNAVLNDAEEKQITNPAVKAWPDELKDAVFDAEDLLDEINTDSLRIKMEGESKTFTTQVTSFLSSPFNQFYKNMNFKLEAISTKLEDFLKEKDILGLKSVSRRVSYRTVTDSLVESVVVAREDDKDNLLSMLLSDEDENNNNIKVLTIWDCPKFRGKLPSHLPSLVELSIWNCNQLEAKSCDLKWKTSIESIYISGVGEGLLSLLDNFSCRNLRISLWDNFSYLPRMIPYVNCLQKLILHCVPNLISFPIDGLPTSLQSLDISYCKNLEFMSAESWKKCTSLESLDILSSCHSLKSFPLDCFPTLQSLSIKDCCSMEAITTQSDTTILKLVNLTVCNCENLRSFPEQIYLPALELLHLSKLPKVASLSPKCLPSSLQELVVDVGKLSCMSKNDLDFLFQRLTSLSTLQINGFGDEDFVNTLMKEPLLPTSLQHLEISQFNGLKCLEVEGKGLQHLTSLRSLFLSDSPGLKLLKGNGLQHLTFLRNLLIRDCRTLESLPEDQLPSSLELLQIHNCPFLKEKYQIQKGKYWSKIAHIPAIEMNGEVII</sequence>
<proteinExistence type="predicted"/>
<dbReference type="PANTHER" id="PTHR36766:SF40">
    <property type="entry name" value="DISEASE RESISTANCE PROTEIN RGA3"/>
    <property type="match status" value="1"/>
</dbReference>
<evidence type="ECO:0000313" key="7">
    <source>
        <dbReference type="Proteomes" id="UP001386955"/>
    </source>
</evidence>
<accession>A0AAN9SVN6</accession>
<dbReference type="EMBL" id="JAYMYS010000003">
    <property type="protein sequence ID" value="KAK7401023.1"/>
    <property type="molecule type" value="Genomic_DNA"/>
</dbReference>
<dbReference type="Pfam" id="PF18052">
    <property type="entry name" value="Rx_N"/>
    <property type="match status" value="1"/>
</dbReference>
<keyword evidence="1" id="KW-0677">Repeat</keyword>
<dbReference type="InterPro" id="IPR041118">
    <property type="entry name" value="Rx_N"/>
</dbReference>
<reference evidence="6 7" key="1">
    <citation type="submission" date="2024-01" db="EMBL/GenBank/DDBJ databases">
        <title>The genomes of 5 underutilized Papilionoideae crops provide insights into root nodulation and disease resistanc.</title>
        <authorList>
            <person name="Jiang F."/>
        </authorList>
    </citation>
    <scope>NUCLEOTIDE SEQUENCE [LARGE SCALE GENOMIC DNA]</scope>
    <source>
        <strain evidence="6">DUOXIRENSHENG_FW03</strain>
        <tissue evidence="6">Leaves</tissue>
    </source>
</reference>
<evidence type="ECO:0000256" key="4">
    <source>
        <dbReference type="ARBA" id="ARBA00022840"/>
    </source>
</evidence>
<evidence type="ECO:0000256" key="1">
    <source>
        <dbReference type="ARBA" id="ARBA00022737"/>
    </source>
</evidence>
<evidence type="ECO:0000259" key="5">
    <source>
        <dbReference type="Pfam" id="PF18052"/>
    </source>
</evidence>
<organism evidence="6 7">
    <name type="scientific">Psophocarpus tetragonolobus</name>
    <name type="common">Winged bean</name>
    <name type="synonym">Dolichos tetragonolobus</name>
    <dbReference type="NCBI Taxonomy" id="3891"/>
    <lineage>
        <taxon>Eukaryota</taxon>
        <taxon>Viridiplantae</taxon>
        <taxon>Streptophyta</taxon>
        <taxon>Embryophyta</taxon>
        <taxon>Tracheophyta</taxon>
        <taxon>Spermatophyta</taxon>
        <taxon>Magnoliopsida</taxon>
        <taxon>eudicotyledons</taxon>
        <taxon>Gunneridae</taxon>
        <taxon>Pentapetalae</taxon>
        <taxon>rosids</taxon>
        <taxon>fabids</taxon>
        <taxon>Fabales</taxon>
        <taxon>Fabaceae</taxon>
        <taxon>Papilionoideae</taxon>
        <taxon>50 kb inversion clade</taxon>
        <taxon>NPAAA clade</taxon>
        <taxon>indigoferoid/millettioid clade</taxon>
        <taxon>Phaseoleae</taxon>
        <taxon>Psophocarpus</taxon>
    </lineage>
</organism>
<dbReference type="Gene3D" id="3.80.10.10">
    <property type="entry name" value="Ribonuclease Inhibitor"/>
    <property type="match status" value="2"/>
</dbReference>
<keyword evidence="2" id="KW-0547">Nucleotide-binding</keyword>
<gene>
    <name evidence="6" type="ORF">VNO78_12334</name>
</gene>
<dbReference type="AlphaFoldDB" id="A0AAN9SVN6"/>
<name>A0AAN9SVN6_PSOTE</name>
<evidence type="ECO:0000256" key="2">
    <source>
        <dbReference type="ARBA" id="ARBA00022741"/>
    </source>
</evidence>
<keyword evidence="7" id="KW-1185">Reference proteome</keyword>
<keyword evidence="3" id="KW-0611">Plant defense</keyword>
<dbReference type="PANTHER" id="PTHR36766">
    <property type="entry name" value="PLANT BROAD-SPECTRUM MILDEW RESISTANCE PROTEIN RPW8"/>
    <property type="match status" value="1"/>
</dbReference>
<feature type="domain" description="Disease resistance N-terminal" evidence="5">
    <location>
        <begin position="5"/>
        <end position="64"/>
    </location>
</feature>
<protein>
    <recommendedName>
        <fullName evidence="5">Disease resistance N-terminal domain-containing protein</fullName>
    </recommendedName>
</protein>
<evidence type="ECO:0000313" key="6">
    <source>
        <dbReference type="EMBL" id="KAK7401023.1"/>
    </source>
</evidence>